<evidence type="ECO:0000313" key="2">
    <source>
        <dbReference type="Proteomes" id="UP000790580"/>
    </source>
</evidence>
<comment type="caution">
    <text evidence="1">The sequence shown here is derived from an EMBL/GenBank/DDBJ whole genome shotgun (WGS) entry which is preliminary data.</text>
</comment>
<dbReference type="PANTHER" id="PTHR30531">
    <property type="entry name" value="FLAGELLAR BIOSYNTHETIC PROTEIN FLHB"/>
    <property type="match status" value="1"/>
</dbReference>
<dbReference type="Gene3D" id="3.40.1690.10">
    <property type="entry name" value="secretion proteins EscU"/>
    <property type="match status" value="1"/>
</dbReference>
<gene>
    <name evidence="1" type="ORF">KS407_02465</name>
</gene>
<dbReference type="SUPFAM" id="SSF160544">
    <property type="entry name" value="EscU C-terminal domain-like"/>
    <property type="match status" value="1"/>
</dbReference>
<dbReference type="RefSeq" id="WP_088075711.1">
    <property type="nucleotide sequence ID" value="NZ_JAHQCR010000016.1"/>
</dbReference>
<evidence type="ECO:0000313" key="1">
    <source>
        <dbReference type="EMBL" id="MBU9720301.1"/>
    </source>
</evidence>
<dbReference type="Pfam" id="PF01312">
    <property type="entry name" value="Bac_export_2"/>
    <property type="match status" value="1"/>
</dbReference>
<organism evidence="1 2">
    <name type="scientific">Evansella alkalicola</name>
    <dbReference type="NCBI Taxonomy" id="745819"/>
    <lineage>
        <taxon>Bacteria</taxon>
        <taxon>Bacillati</taxon>
        <taxon>Bacillota</taxon>
        <taxon>Bacilli</taxon>
        <taxon>Bacillales</taxon>
        <taxon>Bacillaceae</taxon>
        <taxon>Evansella</taxon>
    </lineage>
</organism>
<reference evidence="1 2" key="1">
    <citation type="submission" date="2021-06" db="EMBL/GenBank/DDBJ databases">
        <title>Bacillus sp. RD4P76, an endophyte from a halophyte.</title>
        <authorList>
            <person name="Sun J.-Q."/>
        </authorList>
    </citation>
    <scope>NUCLEOTIDE SEQUENCE [LARGE SCALE GENOMIC DNA]</scope>
    <source>
        <strain evidence="1 2">JCM 17098</strain>
    </source>
</reference>
<dbReference type="InterPro" id="IPR006135">
    <property type="entry name" value="T3SS_substrate_exporter"/>
</dbReference>
<protein>
    <submittedName>
        <fullName evidence="1">EscU/YscU/HrcU family type III secretion system export apparatus switch protein</fullName>
    </submittedName>
</protein>
<name>A0ABS6JQC3_9BACI</name>
<proteinExistence type="predicted"/>
<dbReference type="PANTHER" id="PTHR30531:SF12">
    <property type="entry name" value="FLAGELLAR BIOSYNTHETIC PROTEIN FLHB"/>
    <property type="match status" value="1"/>
</dbReference>
<keyword evidence="2" id="KW-1185">Reference proteome</keyword>
<dbReference type="Proteomes" id="UP000790580">
    <property type="component" value="Unassembled WGS sequence"/>
</dbReference>
<accession>A0ABS6JQC3</accession>
<sequence>MTKGQSSIRHQKAVALGYEKEIDAAPVVKAKGKGYRAAEIVKRAEEANIPIQEDASLVELLSQLEMNQRIPPALYEVVAEIFSFIYKLDQSKKGKHS</sequence>
<dbReference type="EMBL" id="JAHQCR010000016">
    <property type="protein sequence ID" value="MBU9720301.1"/>
    <property type="molecule type" value="Genomic_DNA"/>
</dbReference>
<dbReference type="InterPro" id="IPR029025">
    <property type="entry name" value="T3SS_substrate_exporter_C"/>
</dbReference>